<comment type="similarity">
    <text evidence="2 6">Belongs to the peptidase C69 family.</text>
</comment>
<dbReference type="EMBL" id="FOCC01000003">
    <property type="protein sequence ID" value="SEM46822.1"/>
    <property type="molecule type" value="Genomic_DNA"/>
</dbReference>
<comment type="catalytic activity">
    <reaction evidence="1">
        <text>an L-aminoacyl-L-amino acid + H2O = 2 an L-alpha-amino acid</text>
        <dbReference type="Rhea" id="RHEA:48940"/>
        <dbReference type="ChEBI" id="CHEBI:15377"/>
        <dbReference type="ChEBI" id="CHEBI:59869"/>
        <dbReference type="ChEBI" id="CHEBI:77460"/>
        <dbReference type="EC" id="3.4.13.19"/>
    </reaction>
</comment>
<evidence type="ECO:0000313" key="8">
    <source>
        <dbReference type="Proteomes" id="UP000182089"/>
    </source>
</evidence>
<keyword evidence="5 6" id="KW-0224">Dipeptidase</keyword>
<dbReference type="EC" id="3.4.-.-" evidence="6"/>
<evidence type="ECO:0000256" key="4">
    <source>
        <dbReference type="ARBA" id="ARBA00022801"/>
    </source>
</evidence>
<accession>A0ABY1AA29</accession>
<keyword evidence="4 6" id="KW-0378">Hydrolase</keyword>
<evidence type="ECO:0000256" key="2">
    <source>
        <dbReference type="ARBA" id="ARBA00007225"/>
    </source>
</evidence>
<gene>
    <name evidence="7" type="ORF">SAMN05216431_10335</name>
</gene>
<dbReference type="Pfam" id="PF03577">
    <property type="entry name" value="Peptidase_C69"/>
    <property type="match status" value="1"/>
</dbReference>
<comment type="caution">
    <text evidence="7">The sequence shown here is derived from an EMBL/GenBank/DDBJ whole genome shotgun (WGS) entry which is preliminary data.</text>
</comment>
<evidence type="ECO:0000313" key="7">
    <source>
        <dbReference type="EMBL" id="SEM46822.1"/>
    </source>
</evidence>
<dbReference type="NCBIfam" id="NF033678">
    <property type="entry name" value="C69_fam_dipept"/>
    <property type="match status" value="1"/>
</dbReference>
<proteinExistence type="inferred from homology"/>
<evidence type="ECO:0000256" key="1">
    <source>
        <dbReference type="ARBA" id="ARBA00001670"/>
    </source>
</evidence>
<reference evidence="7 8" key="1">
    <citation type="submission" date="2016-10" db="EMBL/GenBank/DDBJ databases">
        <authorList>
            <person name="Varghese N."/>
            <person name="Submissions S."/>
        </authorList>
    </citation>
    <scope>NUCLEOTIDE SEQUENCE [LARGE SCALE GENOMIC DNA]</scope>
    <source>
        <strain evidence="7 8">WC1T17</strain>
    </source>
</reference>
<protein>
    <recommendedName>
        <fullName evidence="6">Dipeptidase</fullName>
        <ecNumber evidence="6">3.4.-.-</ecNumber>
    </recommendedName>
</protein>
<evidence type="ECO:0000256" key="3">
    <source>
        <dbReference type="ARBA" id="ARBA00022670"/>
    </source>
</evidence>
<name>A0ABY1AA29_9LACO</name>
<dbReference type="Gene3D" id="3.60.60.10">
    <property type="entry name" value="Penicillin V Acylase, Chain A"/>
    <property type="match status" value="1"/>
</dbReference>
<dbReference type="InterPro" id="IPR005322">
    <property type="entry name" value="Peptidase_C69"/>
</dbReference>
<keyword evidence="3 6" id="KW-0645">Protease</keyword>
<dbReference type="PANTHER" id="PTHR12994:SF17">
    <property type="entry name" value="LD30995P"/>
    <property type="match status" value="1"/>
</dbReference>
<dbReference type="InterPro" id="IPR047804">
    <property type="entry name" value="C69_dipept_A-like"/>
</dbReference>
<evidence type="ECO:0000256" key="6">
    <source>
        <dbReference type="RuleBase" id="RU364089"/>
    </source>
</evidence>
<dbReference type="Proteomes" id="UP000182089">
    <property type="component" value="Unassembled WGS sequence"/>
</dbReference>
<dbReference type="PANTHER" id="PTHR12994">
    <property type="entry name" value="SECERNIN"/>
    <property type="match status" value="1"/>
</dbReference>
<organism evidence="7 8">
    <name type="scientific">Ligilactobacillus ruminis</name>
    <dbReference type="NCBI Taxonomy" id="1623"/>
    <lineage>
        <taxon>Bacteria</taxon>
        <taxon>Bacillati</taxon>
        <taxon>Bacillota</taxon>
        <taxon>Bacilli</taxon>
        <taxon>Lactobacillales</taxon>
        <taxon>Lactobacillaceae</taxon>
        <taxon>Ligilactobacillus</taxon>
    </lineage>
</organism>
<evidence type="ECO:0000256" key="5">
    <source>
        <dbReference type="ARBA" id="ARBA00022997"/>
    </source>
</evidence>
<sequence length="476" mass="53803">MTDMKKPAECTTILVGKKASIDGSTMIARSEDGGSEIIPEAFIVVNPEDQPKHYKSVISGQEIEDSDLLANPLRYTSAPDASGKHGVWAAAGINSDTVAMTATETITTNSRIQGIDPLMEKGGLGEEDFVTLTLPYIHSAREGVKRLGYLVEKYGTYEMNGSAFADHDEVWYIETIGGHHWAARKIPDDAYVVAPNRLNIDEFYFDDEDNFMCSADLKDLIEEYHLNPDHEGYNLRHIFGSSTIKDAHYNNPRAWYVHRYFDPEWQGNPGDQDQPFITKAKRKISIEDIKFVESSHYQDTPYDVYGTTNTDAEKKLFRPIGINRNFETHVLQIRNDVKEELAGVQWLAFGPNTFNTFVPFYTNVTTTPKSFQTGPKFDLNQIFWVNKLTSQLGDTNYKVYSALEQAFEEKTLAALRKIEHETDKEVKDLDAYQAQAKLEAANQKMADLTYANTVDLLGQMVAQGHTLMKLKFDLLD</sequence>